<dbReference type="RefSeq" id="XP_018289861.1">
    <property type="nucleotide sequence ID" value="XM_018436355.1"/>
</dbReference>
<protein>
    <submittedName>
        <fullName evidence="1">Uncharacterized protein</fullName>
    </submittedName>
</protein>
<dbReference type="VEuPathDB" id="FungiDB:PHYBLDRAFT_170466"/>
<organism evidence="1 2">
    <name type="scientific">Phycomyces blakesleeanus (strain ATCC 8743b / DSM 1359 / FGSC 10004 / NBRC 33097 / NRRL 1555)</name>
    <dbReference type="NCBI Taxonomy" id="763407"/>
    <lineage>
        <taxon>Eukaryota</taxon>
        <taxon>Fungi</taxon>
        <taxon>Fungi incertae sedis</taxon>
        <taxon>Mucoromycota</taxon>
        <taxon>Mucoromycotina</taxon>
        <taxon>Mucoromycetes</taxon>
        <taxon>Mucorales</taxon>
        <taxon>Phycomycetaceae</taxon>
        <taxon>Phycomyces</taxon>
    </lineage>
</organism>
<accession>A0A163A8Q0</accession>
<proteinExistence type="predicted"/>
<evidence type="ECO:0000313" key="1">
    <source>
        <dbReference type="EMBL" id="OAD71821.1"/>
    </source>
</evidence>
<evidence type="ECO:0000313" key="2">
    <source>
        <dbReference type="Proteomes" id="UP000077315"/>
    </source>
</evidence>
<name>A0A163A8Q0_PHYB8</name>
<dbReference type="Proteomes" id="UP000077315">
    <property type="component" value="Unassembled WGS sequence"/>
</dbReference>
<dbReference type="GeneID" id="28997261"/>
<gene>
    <name evidence="1" type="ORF">PHYBLDRAFT_170466</name>
</gene>
<sequence length="153" mass="17284">MKQENLCFLKRLQLMTIKSQRSARESSNSFRPQLSSDHTTYVVAVVVIVFIVVSDFTKLTNSLTSASIDKDKQSPLVVELVLKENHSPPNEILVDQKIALPNVAVLINLNLESDVICLSYTIIVKCRVYNTTIYKCFMACFTGCFNHVTFFSL</sequence>
<reference evidence="2" key="1">
    <citation type="submission" date="2015-06" db="EMBL/GenBank/DDBJ databases">
        <title>Expansion of signal transduction pathways in fungi by whole-genome duplication.</title>
        <authorList>
            <consortium name="DOE Joint Genome Institute"/>
            <person name="Corrochano L.M."/>
            <person name="Kuo A."/>
            <person name="Marcet-Houben M."/>
            <person name="Polaino S."/>
            <person name="Salamov A."/>
            <person name="Villalobos J.M."/>
            <person name="Alvarez M.I."/>
            <person name="Avalos J."/>
            <person name="Benito E.P."/>
            <person name="Benoit I."/>
            <person name="Burger G."/>
            <person name="Camino L.P."/>
            <person name="Canovas D."/>
            <person name="Cerda-Olmedo E."/>
            <person name="Cheng J.-F."/>
            <person name="Dominguez A."/>
            <person name="Elias M."/>
            <person name="Eslava A.P."/>
            <person name="Glaser F."/>
            <person name="Grimwood J."/>
            <person name="Gutierrez G."/>
            <person name="Heitman J."/>
            <person name="Henrissat B."/>
            <person name="Iturriaga E.A."/>
            <person name="Lang B.F."/>
            <person name="Lavin J.L."/>
            <person name="Lee S."/>
            <person name="Li W."/>
            <person name="Lindquist E."/>
            <person name="Lopez-Garcia S."/>
            <person name="Luque E.M."/>
            <person name="Marcos A.T."/>
            <person name="Martin J."/>
            <person name="McCluskey K."/>
            <person name="Medina H.R."/>
            <person name="Miralles-Duran A."/>
            <person name="Miyazaki A."/>
            <person name="Munoz-Torres E."/>
            <person name="Oguiza J.A."/>
            <person name="Ohm R."/>
            <person name="Olmedo M."/>
            <person name="Orejas M."/>
            <person name="Ortiz-Castellanos L."/>
            <person name="Pisabarro A.G."/>
            <person name="Rodriguez-Romero J."/>
            <person name="Ruiz-Herrera J."/>
            <person name="Ruiz-Vazquez R."/>
            <person name="Sanz C."/>
            <person name="Schackwitz W."/>
            <person name="Schmutz J."/>
            <person name="Shahriari M."/>
            <person name="Shelest E."/>
            <person name="Silva-Franco F."/>
            <person name="Soanes D."/>
            <person name="Syed K."/>
            <person name="Tagua V.G."/>
            <person name="Talbot N.J."/>
            <person name="Thon M."/>
            <person name="De vries R.P."/>
            <person name="Wiebenga A."/>
            <person name="Yadav J.S."/>
            <person name="Braun E.L."/>
            <person name="Baker S."/>
            <person name="Garre V."/>
            <person name="Horwitz B."/>
            <person name="Torres-Martinez S."/>
            <person name="Idnurm A."/>
            <person name="Herrera-Estrella A."/>
            <person name="Gabaldon T."/>
            <person name="Grigoriev I.V."/>
        </authorList>
    </citation>
    <scope>NUCLEOTIDE SEQUENCE [LARGE SCALE GENOMIC DNA]</scope>
    <source>
        <strain evidence="2">NRRL 1555(-)</strain>
    </source>
</reference>
<dbReference type="AlphaFoldDB" id="A0A163A8Q0"/>
<dbReference type="InParanoid" id="A0A163A8Q0"/>
<dbReference type="EMBL" id="KV440985">
    <property type="protein sequence ID" value="OAD71821.1"/>
    <property type="molecule type" value="Genomic_DNA"/>
</dbReference>
<keyword evidence="2" id="KW-1185">Reference proteome</keyword>